<comment type="caution">
    <text evidence="1">The sequence shown here is derived from an EMBL/GenBank/DDBJ whole genome shotgun (WGS) entry which is preliminary data.</text>
</comment>
<dbReference type="Proteomes" id="UP000814207">
    <property type="component" value="Unassembled WGS sequence"/>
</dbReference>
<protein>
    <submittedName>
        <fullName evidence="1">Uncharacterized protein</fullName>
    </submittedName>
</protein>
<proteinExistence type="predicted"/>
<accession>A0A9Q3ZW24</accession>
<evidence type="ECO:0000313" key="2">
    <source>
        <dbReference type="Proteomes" id="UP000814207"/>
    </source>
</evidence>
<reference evidence="1" key="1">
    <citation type="submission" date="2019-11" db="EMBL/GenBank/DDBJ databases">
        <title>Epiphytic Pseudomonas syringae from cherry orchards.</title>
        <authorList>
            <person name="Hulin M.T."/>
        </authorList>
    </citation>
    <scope>NUCLEOTIDE SEQUENCE</scope>
    <source>
        <strain evidence="1">PA-6-9A</strain>
    </source>
</reference>
<dbReference type="EMBL" id="WKEU01000090">
    <property type="protein sequence ID" value="MCF5064945.1"/>
    <property type="molecule type" value="Genomic_DNA"/>
</dbReference>
<gene>
    <name evidence="1" type="ORF">GIW73_18610</name>
</gene>
<dbReference type="AlphaFoldDB" id="A0A9Q3ZW24"/>
<name>A0A9Q3ZW24_PSESX</name>
<evidence type="ECO:0000313" key="1">
    <source>
        <dbReference type="EMBL" id="MCF5064945.1"/>
    </source>
</evidence>
<organism evidence="1 2">
    <name type="scientific">Pseudomonas syringae</name>
    <dbReference type="NCBI Taxonomy" id="317"/>
    <lineage>
        <taxon>Bacteria</taxon>
        <taxon>Pseudomonadati</taxon>
        <taxon>Pseudomonadota</taxon>
        <taxon>Gammaproteobacteria</taxon>
        <taxon>Pseudomonadales</taxon>
        <taxon>Pseudomonadaceae</taxon>
        <taxon>Pseudomonas</taxon>
    </lineage>
</organism>
<sequence length="73" mass="7212">MGVSAKTTGDLVRIAAAGASLEIDTQKTTGDLVRIAAAIASGGGHLTIIGSSKTTGDMVRIAAAAPGKVTFRD</sequence>